<dbReference type="InterPro" id="IPR002716">
    <property type="entry name" value="PIN_dom"/>
</dbReference>
<proteinExistence type="predicted"/>
<feature type="domain" description="PIN" evidence="1">
    <location>
        <begin position="5"/>
        <end position="118"/>
    </location>
</feature>
<evidence type="ECO:0000313" key="2">
    <source>
        <dbReference type="EMBL" id="KPQ18878.1"/>
    </source>
</evidence>
<gene>
    <name evidence="2" type="ORF">HLUCCX10_04350</name>
</gene>
<comment type="caution">
    <text evidence="2">The sequence shown here is derived from an EMBL/GenBank/DDBJ whole genome shotgun (WGS) entry which is preliminary data.</text>
</comment>
<evidence type="ECO:0000313" key="3">
    <source>
        <dbReference type="Proteomes" id="UP000050421"/>
    </source>
</evidence>
<organism evidence="2 3">
    <name type="scientific">Algoriphagus marincola HL-49</name>
    <dbReference type="NCBI Taxonomy" id="1305737"/>
    <lineage>
        <taxon>Bacteria</taxon>
        <taxon>Pseudomonadati</taxon>
        <taxon>Bacteroidota</taxon>
        <taxon>Cytophagia</taxon>
        <taxon>Cytophagales</taxon>
        <taxon>Cyclobacteriaceae</taxon>
        <taxon>Algoriphagus</taxon>
    </lineage>
</organism>
<accession>A0A0P7YTF5</accession>
<dbReference type="PATRIC" id="fig|1305737.6.peg.1520"/>
<evidence type="ECO:0000259" key="1">
    <source>
        <dbReference type="Pfam" id="PF13470"/>
    </source>
</evidence>
<dbReference type="Pfam" id="PF13470">
    <property type="entry name" value="PIN_3"/>
    <property type="match status" value="1"/>
</dbReference>
<sequence>MDSNIFLDSDVILDFLLKREPFNVPARSIFGLAYNGEIQIFLSSLTVANVHYLLRKLYGNDGALKKITELVSFCKILPVSEKEIFATLKSGFSDFEDAIQHFSAVQNPEIKGIITRNLADYKKSQIPIFTPEAFLSTIK</sequence>
<dbReference type="EMBL" id="LJXT01000018">
    <property type="protein sequence ID" value="KPQ18878.1"/>
    <property type="molecule type" value="Genomic_DNA"/>
</dbReference>
<reference evidence="2 3" key="1">
    <citation type="submission" date="2015-09" db="EMBL/GenBank/DDBJ databases">
        <title>Identification and resolution of microdiversity through metagenomic sequencing of parallel consortia.</title>
        <authorList>
            <person name="Nelson W.C."/>
            <person name="Romine M.F."/>
            <person name="Lindemann S.R."/>
        </authorList>
    </citation>
    <scope>NUCLEOTIDE SEQUENCE [LARGE SCALE GENOMIC DNA]</scope>
    <source>
        <strain evidence="2">HL-49</strain>
    </source>
</reference>
<protein>
    <submittedName>
        <fullName evidence="2">Toxin-antitoxin system toxin component</fullName>
    </submittedName>
</protein>
<dbReference type="InterPro" id="IPR029060">
    <property type="entry name" value="PIN-like_dom_sf"/>
</dbReference>
<dbReference type="AlphaFoldDB" id="A0A0P7YTF5"/>
<name>A0A0P7YTF5_9BACT</name>
<dbReference type="Proteomes" id="UP000050421">
    <property type="component" value="Unassembled WGS sequence"/>
</dbReference>
<dbReference type="STRING" id="1305737.GCA_000526355_03276"/>
<dbReference type="Gene3D" id="3.40.50.1010">
    <property type="entry name" value="5'-nuclease"/>
    <property type="match status" value="1"/>
</dbReference>
<dbReference type="OrthoDB" id="1148871at2"/>
<dbReference type="eggNOG" id="COG2402">
    <property type="taxonomic scope" value="Bacteria"/>
</dbReference>
<dbReference type="SUPFAM" id="SSF88723">
    <property type="entry name" value="PIN domain-like"/>
    <property type="match status" value="1"/>
</dbReference>